<dbReference type="STRING" id="1560345.AWL63_18410"/>
<evidence type="ECO:0000313" key="4">
    <source>
        <dbReference type="Proteomes" id="UP000094256"/>
    </source>
</evidence>
<feature type="region of interest" description="Disordered" evidence="1">
    <location>
        <begin position="133"/>
        <end position="161"/>
    </location>
</feature>
<evidence type="ECO:0000313" key="3">
    <source>
        <dbReference type="EMBL" id="AOH85615.1"/>
    </source>
</evidence>
<protein>
    <submittedName>
        <fullName evidence="3">Uncharacterized protein</fullName>
    </submittedName>
</protein>
<dbReference type="KEGG" id="span:AWL63_18410"/>
<accession>A0A1B3ZDX8</accession>
<dbReference type="EMBL" id="CP014168">
    <property type="protein sequence ID" value="AOH85615.1"/>
    <property type="molecule type" value="Genomic_DNA"/>
</dbReference>
<keyword evidence="2" id="KW-0732">Signal</keyword>
<reference evidence="3 4" key="1">
    <citation type="submission" date="2016-01" db="EMBL/GenBank/DDBJ databases">
        <title>Complete genome and mega plasmid sequence of Sphingomonas panacis DCY99 elicits systemic resistance in rice to Xanthomonas oryzae.</title>
        <authorList>
            <person name="Kim Y.J."/>
            <person name="Yang D.C."/>
            <person name="Sing P."/>
        </authorList>
    </citation>
    <scope>NUCLEOTIDE SEQUENCE [LARGE SCALE GENOMIC DNA]</scope>
    <source>
        <strain evidence="3 4">DCY99</strain>
    </source>
</reference>
<dbReference type="RefSeq" id="WP_069206149.1">
    <property type="nucleotide sequence ID" value="NZ_CP014168.1"/>
</dbReference>
<organism evidence="3 4">
    <name type="scientific">Sphingomonas panacis</name>
    <dbReference type="NCBI Taxonomy" id="1560345"/>
    <lineage>
        <taxon>Bacteria</taxon>
        <taxon>Pseudomonadati</taxon>
        <taxon>Pseudomonadota</taxon>
        <taxon>Alphaproteobacteria</taxon>
        <taxon>Sphingomonadales</taxon>
        <taxon>Sphingomonadaceae</taxon>
        <taxon>Sphingomonas</taxon>
    </lineage>
</organism>
<proteinExistence type="predicted"/>
<sequence length="224" mass="23848">MVRPHNFWATLAAAILLVPAIGQARTPNAAATLTEAQSRLDQLSVQLGWQTSLRVQGVAAGDERSGRRVDDNLLLSEPLLATAGEPRELTTLLIFLAEDHRAANSSEDPRRQRRTDPGPILAALAVAAAATALDPPDRTDPSQRYKPSLGKPHQLATPAAADEQEAARLLADVERAGSCSGPFVDVLRKLARADALPLPVRNRAARTLKGLGSGAYPPDYFCVG</sequence>
<feature type="chain" id="PRO_5008556363" evidence="2">
    <location>
        <begin position="25"/>
        <end position="224"/>
    </location>
</feature>
<gene>
    <name evidence="3" type="ORF">AWL63_18410</name>
</gene>
<keyword evidence="4" id="KW-1185">Reference proteome</keyword>
<dbReference type="Proteomes" id="UP000094256">
    <property type="component" value="Chromosome"/>
</dbReference>
<name>A0A1B3ZDX8_9SPHN</name>
<evidence type="ECO:0000256" key="2">
    <source>
        <dbReference type="SAM" id="SignalP"/>
    </source>
</evidence>
<feature type="signal peptide" evidence="2">
    <location>
        <begin position="1"/>
        <end position="24"/>
    </location>
</feature>
<dbReference type="AlphaFoldDB" id="A0A1B3ZDX8"/>
<evidence type="ECO:0000256" key="1">
    <source>
        <dbReference type="SAM" id="MobiDB-lite"/>
    </source>
</evidence>